<comment type="caution">
    <text evidence="1">The sequence shown here is derived from an EMBL/GenBank/DDBJ whole genome shotgun (WGS) entry which is preliminary data.</text>
</comment>
<protein>
    <submittedName>
        <fullName evidence="1">Uncharacterized protein</fullName>
    </submittedName>
</protein>
<gene>
    <name evidence="1" type="primary">RvY_06931-1</name>
    <name evidence="1" type="synonym">RvY_06931.1</name>
    <name evidence="1" type="ORF">RvY_06931</name>
</gene>
<sequence>MEKSGSAWVVYFMLMSHRSRGKPFPAIFLDQEIGKTAKEAYKSLEGKLKDAATDEALDSMGKSYAAAVLQPSNVQSDTAVNLPDNSITTVISHPHGQSTQSGQPALQSDMVAMFCDGKKLTQPKTAEIDKRISTHCSGLRKKNKKIAPLPSV</sequence>
<proteinExistence type="predicted"/>
<dbReference type="Proteomes" id="UP000186922">
    <property type="component" value="Unassembled WGS sequence"/>
</dbReference>
<evidence type="ECO:0000313" key="2">
    <source>
        <dbReference type="Proteomes" id="UP000186922"/>
    </source>
</evidence>
<reference evidence="1 2" key="1">
    <citation type="journal article" date="2016" name="Nat. Commun.">
        <title>Extremotolerant tardigrade genome and improved radiotolerance of human cultured cells by tardigrade-unique protein.</title>
        <authorList>
            <person name="Hashimoto T."/>
            <person name="Horikawa D.D."/>
            <person name="Saito Y."/>
            <person name="Kuwahara H."/>
            <person name="Kozuka-Hata H."/>
            <person name="Shin-I T."/>
            <person name="Minakuchi Y."/>
            <person name="Ohishi K."/>
            <person name="Motoyama A."/>
            <person name="Aizu T."/>
            <person name="Enomoto A."/>
            <person name="Kondo K."/>
            <person name="Tanaka S."/>
            <person name="Hara Y."/>
            <person name="Koshikawa S."/>
            <person name="Sagara H."/>
            <person name="Miura T."/>
            <person name="Yokobori S."/>
            <person name="Miyagawa K."/>
            <person name="Suzuki Y."/>
            <person name="Kubo T."/>
            <person name="Oyama M."/>
            <person name="Kohara Y."/>
            <person name="Fujiyama A."/>
            <person name="Arakawa K."/>
            <person name="Katayama T."/>
            <person name="Toyoda A."/>
            <person name="Kunieda T."/>
        </authorList>
    </citation>
    <scope>NUCLEOTIDE SEQUENCE [LARGE SCALE GENOMIC DNA]</scope>
    <source>
        <strain evidence="1 2">YOKOZUNA-1</strain>
    </source>
</reference>
<organism evidence="1 2">
    <name type="scientific">Ramazzottius varieornatus</name>
    <name type="common">Water bear</name>
    <name type="synonym">Tardigrade</name>
    <dbReference type="NCBI Taxonomy" id="947166"/>
    <lineage>
        <taxon>Eukaryota</taxon>
        <taxon>Metazoa</taxon>
        <taxon>Ecdysozoa</taxon>
        <taxon>Tardigrada</taxon>
        <taxon>Eutardigrada</taxon>
        <taxon>Parachela</taxon>
        <taxon>Hypsibioidea</taxon>
        <taxon>Ramazzottiidae</taxon>
        <taxon>Ramazzottius</taxon>
    </lineage>
</organism>
<dbReference type="EMBL" id="BDGG01000003">
    <property type="protein sequence ID" value="GAU95285.1"/>
    <property type="molecule type" value="Genomic_DNA"/>
</dbReference>
<dbReference type="AlphaFoldDB" id="A0A1D1V3J4"/>
<keyword evidence="2" id="KW-1185">Reference proteome</keyword>
<name>A0A1D1V3J4_RAMVA</name>
<accession>A0A1D1V3J4</accession>
<evidence type="ECO:0000313" key="1">
    <source>
        <dbReference type="EMBL" id="GAU95285.1"/>
    </source>
</evidence>